<dbReference type="KEGG" id="rri:A1G_04445"/>
<evidence type="ECO:0000313" key="2">
    <source>
        <dbReference type="Proteomes" id="UP000006832"/>
    </source>
</evidence>
<proteinExistence type="predicted"/>
<evidence type="ECO:0000313" key="1">
    <source>
        <dbReference type="EMBL" id="ABV76393.1"/>
    </source>
</evidence>
<dbReference type="AlphaFoldDB" id="A0A0H3AXB2"/>
<reference evidence="2" key="1">
    <citation type="submission" date="2007-09" db="EMBL/GenBank/DDBJ databases">
        <title>Complete genome sequence of Rickettsia rickettsii.</title>
        <authorList>
            <person name="Madan A."/>
            <person name="Fahey J."/>
            <person name="Helton E."/>
            <person name="Ketteman M."/>
            <person name="Madan A."/>
            <person name="Rodrigues S."/>
            <person name="Sanchez A."/>
            <person name="Dasch G."/>
            <person name="Eremeeva M."/>
        </authorList>
    </citation>
    <scope>NUCLEOTIDE SEQUENCE [LARGE SCALE GENOMIC DNA]</scope>
    <source>
        <strain evidence="2">Sheila Smith</strain>
    </source>
</reference>
<name>A0A0H3AXB2_RICRS</name>
<gene>
    <name evidence="1" type="ordered locus">A1G_04445</name>
</gene>
<sequence>MLGYDGFKKIPEFVWDTIGRIRYHVFEFIVQEPFNRIVCDNEVVSKSCFR</sequence>
<dbReference type="Proteomes" id="UP000006832">
    <property type="component" value="Chromosome"/>
</dbReference>
<dbReference type="EMBL" id="CP000848">
    <property type="protein sequence ID" value="ABV76393.1"/>
    <property type="molecule type" value="Genomic_DNA"/>
</dbReference>
<accession>A0A0H3AXB2</accession>
<protein>
    <submittedName>
        <fullName evidence="1">Uncharacterized protein</fullName>
    </submittedName>
</protein>
<organism evidence="1 2">
    <name type="scientific">Rickettsia rickettsii (strain Sheila Smith)</name>
    <dbReference type="NCBI Taxonomy" id="392021"/>
    <lineage>
        <taxon>Bacteria</taxon>
        <taxon>Pseudomonadati</taxon>
        <taxon>Pseudomonadota</taxon>
        <taxon>Alphaproteobacteria</taxon>
        <taxon>Rickettsiales</taxon>
        <taxon>Rickettsiaceae</taxon>
        <taxon>Rickettsieae</taxon>
        <taxon>Rickettsia</taxon>
        <taxon>spotted fever group</taxon>
    </lineage>
</organism>
<dbReference type="HOGENOM" id="CLU_3122188_0_0_5"/>